<evidence type="ECO:0000313" key="2">
    <source>
        <dbReference type="Proteomes" id="UP000296822"/>
    </source>
</evidence>
<accession>A0A4D6HM39</accession>
<gene>
    <name evidence="1" type="ORF">DV706_04355</name>
</gene>
<proteinExistence type="predicted"/>
<evidence type="ECO:0000313" key="1">
    <source>
        <dbReference type="EMBL" id="QCC53787.1"/>
    </source>
</evidence>
<dbReference type="EMBL" id="CP031305">
    <property type="protein sequence ID" value="QCC53787.1"/>
    <property type="molecule type" value="Genomic_DNA"/>
</dbReference>
<organism evidence="1 2">
    <name type="scientific">Natronorubrum bangense</name>
    <dbReference type="NCBI Taxonomy" id="61858"/>
    <lineage>
        <taxon>Archaea</taxon>
        <taxon>Methanobacteriati</taxon>
        <taxon>Methanobacteriota</taxon>
        <taxon>Stenosarchaea group</taxon>
        <taxon>Halobacteria</taxon>
        <taxon>Halobacteriales</taxon>
        <taxon>Natrialbaceae</taxon>
        <taxon>Natronorubrum</taxon>
    </lineage>
</organism>
<dbReference type="KEGG" id="nbg:DV706_04355"/>
<protein>
    <submittedName>
        <fullName evidence="1">Zinc ribbon domain-containing protein</fullName>
    </submittedName>
</protein>
<name>A0A4D6HM39_9EURY</name>
<sequence>MERYEFTCPDCRRSFTVTPSMREAALTSGCPVCARSVTGSHFVPPAPSA</sequence>
<dbReference type="Proteomes" id="UP000296822">
    <property type="component" value="Chromosome"/>
</dbReference>
<dbReference type="AlphaFoldDB" id="A0A4D6HM39"/>
<dbReference type="InterPro" id="IPR055982">
    <property type="entry name" value="DUF7560"/>
</dbReference>
<dbReference type="Pfam" id="PF24441">
    <property type="entry name" value="DUF7560"/>
    <property type="match status" value="1"/>
</dbReference>
<reference evidence="1 2" key="1">
    <citation type="journal article" date="2019" name="Nat. Commun.">
        <title>A new type of DNA phosphorothioation-based antiviral system in archaea.</title>
        <authorList>
            <person name="Xiong L."/>
            <person name="Liu S."/>
            <person name="Chen S."/>
            <person name="Xiao Y."/>
            <person name="Zhu B."/>
            <person name="Gao Y."/>
            <person name="Zhang Y."/>
            <person name="Chen B."/>
            <person name="Luo J."/>
            <person name="Deng Z."/>
            <person name="Chen X."/>
            <person name="Wang L."/>
            <person name="Chen S."/>
        </authorList>
    </citation>
    <scope>NUCLEOTIDE SEQUENCE [LARGE SCALE GENOMIC DNA]</scope>
    <source>
        <strain evidence="1 2">JCM 10635</strain>
    </source>
</reference>